<sequence length="484" mass="53659">MLVTVTYEPQLELAATGAKSVNAEQAVSIPSNTDATALSYLLRKHPERVQKFNAPVGDIHVFYPEVTPERCTVAMLLEADPVGLARNKRFRGDAMSLGHYVNDRPYAASSMLAVAIGTVFRSAMNGQNEEFPELAVAAIPLQVEIPAVSAVGTQTDLARTLFEGCGWEYTEEVLPLDPNYPEWGPSRYRSITLRGLIPLSIALRQLYVLLPVLDDSKHYWVGDAEVDKLTRAGEGWLAEHPNRELITRRYLLNQRDLVAQSEVANESSIITAADSQAAKQGPPLRIQRAEAVLETLREARAHTVIDMGCGPGALLTRLAADRSFTKILGSDVSARSLEQAAKALNLDRASDADRERIELVHGSVVYRDERLRGFDAMVLMEVIEHVDPSRLDALEDAVFACARPTSVIVTTPNVEYNNLYPDLAHGSARHDDHRFEWTRAEFRDWAETVAERQNYVVELRAVGPDDSSYGSPTQLALFRREARA</sequence>
<evidence type="ECO:0000256" key="11">
    <source>
        <dbReference type="ARBA" id="ARBA00035025"/>
    </source>
</evidence>
<name>A0A6G7XHV1_9MICO</name>
<dbReference type="SUPFAM" id="SSF53335">
    <property type="entry name" value="S-adenosyl-L-methionine-dependent methyltransferases"/>
    <property type="match status" value="1"/>
</dbReference>
<evidence type="ECO:0000256" key="4">
    <source>
        <dbReference type="ARBA" id="ARBA00022603"/>
    </source>
</evidence>
<comment type="cofactor">
    <cofactor evidence="1">
        <name>Mg(2+)</name>
        <dbReference type="ChEBI" id="CHEBI:18420"/>
    </cofactor>
</comment>
<keyword evidence="9" id="KW-0694">RNA-binding</keyword>
<protein>
    <recommendedName>
        <fullName evidence="3">Small RNA 2'-O-methyltransferase</fullName>
        <ecNumber evidence="11">2.1.1.386</ecNumber>
    </recommendedName>
</protein>
<dbReference type="Gene3D" id="3.40.50.150">
    <property type="entry name" value="Vaccinia Virus protein VP39"/>
    <property type="match status" value="1"/>
</dbReference>
<dbReference type="InterPro" id="IPR038546">
    <property type="entry name" value="Hen1_N_sf"/>
</dbReference>
<proteinExistence type="inferred from homology"/>
<evidence type="ECO:0000259" key="13">
    <source>
        <dbReference type="Pfam" id="PF08242"/>
    </source>
</evidence>
<keyword evidence="7" id="KW-0479">Metal-binding</keyword>
<evidence type="ECO:0000256" key="6">
    <source>
        <dbReference type="ARBA" id="ARBA00022691"/>
    </source>
</evidence>
<evidence type="ECO:0000256" key="3">
    <source>
        <dbReference type="ARBA" id="ARBA00021330"/>
    </source>
</evidence>
<dbReference type="InterPro" id="IPR026610">
    <property type="entry name" value="Hen1"/>
</dbReference>
<dbReference type="GO" id="GO:0003723">
    <property type="term" value="F:RNA binding"/>
    <property type="evidence" value="ECO:0007669"/>
    <property type="project" value="UniProtKB-KW"/>
</dbReference>
<evidence type="ECO:0000256" key="5">
    <source>
        <dbReference type="ARBA" id="ARBA00022679"/>
    </source>
</evidence>
<evidence type="ECO:0000256" key="1">
    <source>
        <dbReference type="ARBA" id="ARBA00001946"/>
    </source>
</evidence>
<dbReference type="EMBL" id="CP049863">
    <property type="protein sequence ID" value="QIK63948.1"/>
    <property type="molecule type" value="Genomic_DNA"/>
</dbReference>
<dbReference type="NCBIfam" id="TIGR04074">
    <property type="entry name" value="bacter_Hen1"/>
    <property type="match status" value="1"/>
</dbReference>
<dbReference type="RefSeq" id="WP_166292288.1">
    <property type="nucleotide sequence ID" value="NZ_CP049863.1"/>
</dbReference>
<feature type="domain" description="Methyltransferase type 12" evidence="13">
    <location>
        <begin position="306"/>
        <end position="403"/>
    </location>
</feature>
<organism evidence="15 16">
    <name type="scientific">Leucobacter viscericola</name>
    <dbReference type="NCBI Taxonomy" id="2714935"/>
    <lineage>
        <taxon>Bacteria</taxon>
        <taxon>Bacillati</taxon>
        <taxon>Actinomycetota</taxon>
        <taxon>Actinomycetes</taxon>
        <taxon>Micrococcales</taxon>
        <taxon>Microbacteriaceae</taxon>
        <taxon>Leucobacter</taxon>
    </lineage>
</organism>
<keyword evidence="6" id="KW-0949">S-adenosyl-L-methionine</keyword>
<dbReference type="Pfam" id="PF08242">
    <property type="entry name" value="Methyltransf_12"/>
    <property type="match status" value="1"/>
</dbReference>
<reference evidence="15 16" key="1">
    <citation type="submission" date="2020-03" db="EMBL/GenBank/DDBJ databases">
        <title>Leucobacter sp. nov., isolated from beetles.</title>
        <authorList>
            <person name="Hyun D.-W."/>
            <person name="Bae J.-W."/>
        </authorList>
    </citation>
    <scope>NUCLEOTIDE SEQUENCE [LARGE SCALE GENOMIC DNA]</scope>
    <source>
        <strain evidence="15 16">HDW9C</strain>
    </source>
</reference>
<dbReference type="PANTHER" id="PTHR21404:SF3">
    <property type="entry name" value="SMALL RNA 2'-O-METHYLTRANSFERASE"/>
    <property type="match status" value="1"/>
</dbReference>
<comment type="similarity">
    <text evidence="2">Belongs to the methyltransferase superfamily. HEN1 family.</text>
</comment>
<dbReference type="GO" id="GO:0001510">
    <property type="term" value="P:RNA methylation"/>
    <property type="evidence" value="ECO:0007669"/>
    <property type="project" value="InterPro"/>
</dbReference>
<dbReference type="InterPro" id="IPR013217">
    <property type="entry name" value="Methyltransf_12"/>
</dbReference>
<dbReference type="InterPro" id="IPR024740">
    <property type="entry name" value="Hen1_N"/>
</dbReference>
<dbReference type="Pfam" id="PF12623">
    <property type="entry name" value="Hen1_L"/>
    <property type="match status" value="1"/>
</dbReference>
<dbReference type="GO" id="GO:0031047">
    <property type="term" value="P:regulatory ncRNA-mediated gene silencing"/>
    <property type="evidence" value="ECO:0007669"/>
    <property type="project" value="UniProtKB-KW"/>
</dbReference>
<dbReference type="CDD" id="cd02440">
    <property type="entry name" value="AdoMet_MTases"/>
    <property type="match status" value="1"/>
</dbReference>
<evidence type="ECO:0000313" key="15">
    <source>
        <dbReference type="EMBL" id="QIK63948.1"/>
    </source>
</evidence>
<dbReference type="InterPro" id="IPR029063">
    <property type="entry name" value="SAM-dependent_MTases_sf"/>
</dbReference>
<keyword evidence="5 15" id="KW-0808">Transferase</keyword>
<dbReference type="AlphaFoldDB" id="A0A6G7XHV1"/>
<keyword evidence="8" id="KW-0460">Magnesium</keyword>
<evidence type="ECO:0000313" key="16">
    <source>
        <dbReference type="Proteomes" id="UP000502677"/>
    </source>
</evidence>
<dbReference type="GO" id="GO:0090486">
    <property type="term" value="F:small RNA 2'-O-methyltransferase activity"/>
    <property type="evidence" value="ECO:0007669"/>
    <property type="project" value="UniProtKB-EC"/>
</dbReference>
<keyword evidence="10" id="KW-0943">RNA-mediated gene silencing</keyword>
<keyword evidence="16" id="KW-1185">Reference proteome</keyword>
<dbReference type="EC" id="2.1.1.386" evidence="11"/>
<dbReference type="GO" id="GO:0046872">
    <property type="term" value="F:metal ion binding"/>
    <property type="evidence" value="ECO:0007669"/>
    <property type="project" value="UniProtKB-KW"/>
</dbReference>
<evidence type="ECO:0000256" key="8">
    <source>
        <dbReference type="ARBA" id="ARBA00022842"/>
    </source>
</evidence>
<evidence type="ECO:0000256" key="9">
    <source>
        <dbReference type="ARBA" id="ARBA00022884"/>
    </source>
</evidence>
<dbReference type="Gene3D" id="3.30.1610.20">
    <property type="entry name" value="Hen1, N-terminal domain"/>
    <property type="match status" value="1"/>
</dbReference>
<evidence type="ECO:0000256" key="12">
    <source>
        <dbReference type="ARBA" id="ARBA00048418"/>
    </source>
</evidence>
<dbReference type="KEGG" id="lvi:G7068_12625"/>
<evidence type="ECO:0000256" key="7">
    <source>
        <dbReference type="ARBA" id="ARBA00022723"/>
    </source>
</evidence>
<dbReference type="Proteomes" id="UP000502677">
    <property type="component" value="Chromosome"/>
</dbReference>
<dbReference type="InterPro" id="IPR024026">
    <property type="entry name" value="3'-RNA_MeTfrase_Hen1_bac"/>
</dbReference>
<evidence type="ECO:0000259" key="14">
    <source>
        <dbReference type="Pfam" id="PF12623"/>
    </source>
</evidence>
<gene>
    <name evidence="15" type="ORF">G7068_12625</name>
</gene>
<evidence type="ECO:0000256" key="10">
    <source>
        <dbReference type="ARBA" id="ARBA00023158"/>
    </source>
</evidence>
<keyword evidence="4 15" id="KW-0489">Methyltransferase</keyword>
<comment type="catalytic activity">
    <reaction evidence="12">
        <text>small RNA 3'-end nucleotide + S-adenosyl-L-methionine = small RNA 3'-end 2'-O-methylnucleotide + S-adenosyl-L-homocysteine + H(+)</text>
        <dbReference type="Rhea" id="RHEA:37887"/>
        <dbReference type="Rhea" id="RHEA-COMP:10415"/>
        <dbReference type="Rhea" id="RHEA-COMP:10416"/>
        <dbReference type="ChEBI" id="CHEBI:15378"/>
        <dbReference type="ChEBI" id="CHEBI:57856"/>
        <dbReference type="ChEBI" id="CHEBI:59789"/>
        <dbReference type="ChEBI" id="CHEBI:74896"/>
        <dbReference type="ChEBI" id="CHEBI:74898"/>
        <dbReference type="EC" id="2.1.1.386"/>
    </reaction>
</comment>
<feature type="domain" description="Hen1 N-terminal" evidence="14">
    <location>
        <begin position="32"/>
        <end position="260"/>
    </location>
</feature>
<dbReference type="PANTHER" id="PTHR21404">
    <property type="entry name" value="HEN1"/>
    <property type="match status" value="1"/>
</dbReference>
<accession>A0A6G7XHV1</accession>
<evidence type="ECO:0000256" key="2">
    <source>
        <dbReference type="ARBA" id="ARBA00009026"/>
    </source>
</evidence>